<dbReference type="EMBL" id="CP007547">
    <property type="protein sequence ID" value="AIL47627.1"/>
    <property type="molecule type" value="Genomic_DNA"/>
</dbReference>
<dbReference type="HOGENOM" id="CLU_3167542_0_0_10"/>
<evidence type="ECO:0000313" key="2">
    <source>
        <dbReference type="Proteomes" id="UP000028933"/>
    </source>
</evidence>
<accession>A0A077EJL1</accession>
<proteinExistence type="predicted"/>
<dbReference type="Proteomes" id="UP000028933">
    <property type="component" value="Chromosome"/>
</dbReference>
<sequence length="47" mass="5128">MDSLSADHRNDISLGVVGSMVMEFIIARNTGSKGYFLLAGFRNYGSE</sequence>
<dbReference type="AlphaFoldDB" id="A0A077EJL1"/>
<dbReference type="STRING" id="1338011.BD94_3852"/>
<reference evidence="1" key="2">
    <citation type="journal article" date="2015" name="Genome Biol. Evol.">
        <title>Complete Genome Sequence and Transcriptomic Analysis of the Novel Pathogen Elizabethkingia anophelis in Response to Oxidative Stress.</title>
        <authorList>
            <person name="Li Y."/>
            <person name="Liu Y."/>
            <person name="Chew S.C."/>
            <person name="Tay M."/>
            <person name="Salido M.M."/>
            <person name="Teo J."/>
            <person name="Lauro F.M."/>
            <person name="Givskov M."/>
            <person name="Yang L."/>
        </authorList>
    </citation>
    <scope>NUCLEOTIDE SEQUENCE</scope>
    <source>
        <strain evidence="1">NUHP1</strain>
    </source>
</reference>
<gene>
    <name evidence="1" type="ORF">BD94_3852</name>
</gene>
<dbReference type="KEGG" id="eao:BD94_3852"/>
<organism evidence="1 2">
    <name type="scientific">Elizabethkingia anophelis NUHP1</name>
    <dbReference type="NCBI Taxonomy" id="1338011"/>
    <lineage>
        <taxon>Bacteria</taxon>
        <taxon>Pseudomonadati</taxon>
        <taxon>Bacteroidota</taxon>
        <taxon>Flavobacteriia</taxon>
        <taxon>Flavobacteriales</taxon>
        <taxon>Weeksellaceae</taxon>
        <taxon>Elizabethkingia</taxon>
    </lineage>
</organism>
<protein>
    <submittedName>
        <fullName evidence="1">Uncharacterized protein</fullName>
    </submittedName>
</protein>
<evidence type="ECO:0000313" key="1">
    <source>
        <dbReference type="EMBL" id="AIL47627.1"/>
    </source>
</evidence>
<name>A0A077EJL1_9FLAO</name>
<reference evidence="1" key="1">
    <citation type="journal article" date="2013" name="Lancet">
        <title>First case of E anophelis outbreak in an intensive-care unit.</title>
        <authorList>
            <person name="Teo J."/>
            <person name="Tan S.Y."/>
            <person name="Tay M."/>
            <person name="Ding Y."/>
            <person name="Kjelleberg S."/>
            <person name="Givskov M."/>
            <person name="Lin R.T."/>
            <person name="Yang L."/>
        </authorList>
    </citation>
    <scope>NUCLEOTIDE SEQUENCE [LARGE SCALE GENOMIC DNA]</scope>
    <source>
        <strain evidence="1">NUHP1</strain>
    </source>
</reference>